<evidence type="ECO:0000313" key="2">
    <source>
        <dbReference type="EMBL" id="MDN4520335.1"/>
    </source>
</evidence>
<dbReference type="Proteomes" id="UP001172687">
    <property type="component" value="Unassembled WGS sequence"/>
</dbReference>
<reference evidence="2" key="1">
    <citation type="submission" date="2023-07" db="EMBL/GenBank/DDBJ databases">
        <title>Degradation of tert-butanol by M. austroafricanum TBA100.</title>
        <authorList>
            <person name="Helbich S."/>
            <person name="Vainshtein Y."/>
        </authorList>
    </citation>
    <scope>NUCLEOTIDE SEQUENCE</scope>
    <source>
        <strain evidence="2">TBA100</strain>
    </source>
</reference>
<gene>
    <name evidence="2" type="ORF">QYF68_21285</name>
</gene>
<name>A0ABT8HHT9_MYCAO</name>
<feature type="region of interest" description="Disordered" evidence="1">
    <location>
        <begin position="185"/>
        <end position="208"/>
    </location>
</feature>
<sequence length="208" mass="23215">MMNRGYLLLDRFDRPPVITCSHDPVILEHFAHEIAQVDSVVVTTVNARRRLRRTKDAVYLLPVKKWQFATHLGLDTHHGGTVTFWALELAYLLGWTKTILIGMDHNYARQTLRQGEVQTAGHSDADHFTPNYLPKGAKFIVGDLAFSEYSFLLARAAFEAAGRDVVDCTIDGACQVFRKGDLATELEDELPRNPPPGSGGKSAVREPE</sequence>
<evidence type="ECO:0008006" key="4">
    <source>
        <dbReference type="Google" id="ProtNLM"/>
    </source>
</evidence>
<proteinExistence type="predicted"/>
<keyword evidence="3" id="KW-1185">Reference proteome</keyword>
<accession>A0ABT8HHT9</accession>
<evidence type="ECO:0000313" key="3">
    <source>
        <dbReference type="Proteomes" id="UP001172687"/>
    </source>
</evidence>
<dbReference type="EMBL" id="JAUHTC010000073">
    <property type="protein sequence ID" value="MDN4520335.1"/>
    <property type="molecule type" value="Genomic_DNA"/>
</dbReference>
<evidence type="ECO:0000256" key="1">
    <source>
        <dbReference type="SAM" id="MobiDB-lite"/>
    </source>
</evidence>
<protein>
    <recommendedName>
        <fullName evidence="4">DUF115 domain-containing protein</fullName>
    </recommendedName>
</protein>
<organism evidence="2 3">
    <name type="scientific">Mycolicibacterium austroafricanum</name>
    <name type="common">Mycobacterium austroafricanum</name>
    <dbReference type="NCBI Taxonomy" id="39687"/>
    <lineage>
        <taxon>Bacteria</taxon>
        <taxon>Bacillati</taxon>
        <taxon>Actinomycetota</taxon>
        <taxon>Actinomycetes</taxon>
        <taxon>Mycobacteriales</taxon>
        <taxon>Mycobacteriaceae</taxon>
        <taxon>Mycolicibacterium</taxon>
    </lineage>
</organism>
<dbReference type="RefSeq" id="WP_301161639.1">
    <property type="nucleotide sequence ID" value="NZ_JAUHTC010000073.1"/>
</dbReference>
<comment type="caution">
    <text evidence="2">The sequence shown here is derived from an EMBL/GenBank/DDBJ whole genome shotgun (WGS) entry which is preliminary data.</text>
</comment>